<evidence type="ECO:0000256" key="3">
    <source>
        <dbReference type="ARBA" id="ARBA00022989"/>
    </source>
</evidence>
<feature type="region of interest" description="Disordered" evidence="5">
    <location>
        <begin position="1"/>
        <end position="41"/>
    </location>
</feature>
<comment type="subcellular location">
    <subcellularLocation>
        <location evidence="1">Membrane</location>
        <topology evidence="1">Single-pass membrane protein</topology>
    </subcellularLocation>
</comment>
<evidence type="ECO:0000313" key="6">
    <source>
        <dbReference type="EMBL" id="MBQ0937903.1"/>
    </source>
</evidence>
<keyword evidence="7" id="KW-1185">Reference proteome</keyword>
<dbReference type="SUPFAM" id="SSF74653">
    <property type="entry name" value="TolA/TonB C-terminal domain"/>
    <property type="match status" value="1"/>
</dbReference>
<evidence type="ECO:0000256" key="1">
    <source>
        <dbReference type="ARBA" id="ARBA00004167"/>
    </source>
</evidence>
<name>A0ABS5E3D4_9BURK</name>
<evidence type="ECO:0000313" key="7">
    <source>
        <dbReference type="Proteomes" id="UP000672097"/>
    </source>
</evidence>
<evidence type="ECO:0000256" key="5">
    <source>
        <dbReference type="SAM" id="MobiDB-lite"/>
    </source>
</evidence>
<dbReference type="Proteomes" id="UP000672097">
    <property type="component" value="Unassembled WGS sequence"/>
</dbReference>
<dbReference type="EMBL" id="JAGQDG010000012">
    <property type="protein sequence ID" value="MBQ0937903.1"/>
    <property type="molecule type" value="Genomic_DNA"/>
</dbReference>
<keyword evidence="3" id="KW-1133">Transmembrane helix</keyword>
<feature type="compositionally biased region" description="Pro residues" evidence="5">
    <location>
        <begin position="7"/>
        <end position="18"/>
    </location>
</feature>
<organism evidence="6 7">
    <name type="scientific">Ideonella paludis</name>
    <dbReference type="NCBI Taxonomy" id="1233411"/>
    <lineage>
        <taxon>Bacteria</taxon>
        <taxon>Pseudomonadati</taxon>
        <taxon>Pseudomonadota</taxon>
        <taxon>Betaproteobacteria</taxon>
        <taxon>Burkholderiales</taxon>
        <taxon>Sphaerotilaceae</taxon>
        <taxon>Ideonella</taxon>
    </lineage>
</organism>
<dbReference type="InterPro" id="IPR006260">
    <property type="entry name" value="TonB/TolA_C"/>
</dbReference>
<evidence type="ECO:0000256" key="4">
    <source>
        <dbReference type="ARBA" id="ARBA00023136"/>
    </source>
</evidence>
<gene>
    <name evidence="6" type="ORF">KAK11_21455</name>
</gene>
<feature type="region of interest" description="Disordered" evidence="5">
    <location>
        <begin position="183"/>
        <end position="242"/>
    </location>
</feature>
<evidence type="ECO:0000256" key="2">
    <source>
        <dbReference type="ARBA" id="ARBA00022692"/>
    </source>
</evidence>
<keyword evidence="4" id="KW-0472">Membrane</keyword>
<protein>
    <submittedName>
        <fullName evidence="6">Energy transducer TonB</fullName>
    </submittedName>
</protein>
<dbReference type="Gene3D" id="3.30.1150.10">
    <property type="match status" value="1"/>
</dbReference>
<proteinExistence type="predicted"/>
<reference evidence="6 7" key="1">
    <citation type="submission" date="2021-04" db="EMBL/GenBank/DDBJ databases">
        <title>The genome sequence of type strain Ideonella paludis KCTC 32238.</title>
        <authorList>
            <person name="Liu Y."/>
        </authorList>
    </citation>
    <scope>NUCLEOTIDE SEQUENCE [LARGE SCALE GENOMIC DNA]</scope>
    <source>
        <strain evidence="6 7">KCTC 32238</strain>
    </source>
</reference>
<sequence>MILPAATPIPPPAPPMSRPPLKRQAKPPTAAIERPVEPPPIALADTLKKAPATLAAPATPSTEEWAMAGQYTLKNSKRYRHNWGQHVRSLMGTAVEGPDQGAVRFEVEIAPDGRLARLDTLWSTSAKAEQLARQAIQQMPPLPPTPTGKPLVFQRTVSFQPYETDGPPLYKNDCKPDASRFSNPFAWDGQAAQARGHQAPPPPMSAQELAECLKQLPKDSLEAESAQMRRQLEQGWSSSIKR</sequence>
<keyword evidence="2" id="KW-0812">Transmembrane</keyword>
<comment type="caution">
    <text evidence="6">The sequence shown here is derived from an EMBL/GenBank/DDBJ whole genome shotgun (WGS) entry which is preliminary data.</text>
</comment>
<dbReference type="NCBIfam" id="TIGR01352">
    <property type="entry name" value="tonB_Cterm"/>
    <property type="match status" value="1"/>
</dbReference>
<accession>A0ABS5E3D4</accession>